<dbReference type="Proteomes" id="UP000316882">
    <property type="component" value="Unassembled WGS sequence"/>
</dbReference>
<feature type="region of interest" description="Disordered" evidence="1">
    <location>
        <begin position="154"/>
        <end position="179"/>
    </location>
</feature>
<dbReference type="STRING" id="54914.AV540_09200"/>
<sequence>MNLIGNGVDILLKKITSFMLAVALVPMAAFSAAAAPAQAAIKVEYNKKEIVFPDQKPVIRDSRTLVPIRPIAESLGFKVDWNEKTRTVTIDKGNDNIRLVVTQKIAKKNGQTINLDVPAQIVNQRTVVPVRFIAEALSYKVDWDPASQTVLIADQQTTQPGQPQTPQPTKPTTGEEKKPDQVVLINDESVVGKTSSLFQIGLYQVTGKVDPKSEVIVVIGDESYEAEVKADGTFEFIGDGEDGIRQFTVKAEKDGKKDTYEGEFVSVD</sequence>
<dbReference type="InterPro" id="IPR012854">
    <property type="entry name" value="Cu_amine_oxidase-like_N"/>
</dbReference>
<evidence type="ECO:0000256" key="1">
    <source>
        <dbReference type="SAM" id="MobiDB-lite"/>
    </source>
</evidence>
<comment type="caution">
    <text evidence="3">The sequence shown here is derived from an EMBL/GenBank/DDBJ whole genome shotgun (WGS) entry which is preliminary data.</text>
</comment>
<feature type="domain" description="Copper amine oxidase-like N-terminal" evidence="2">
    <location>
        <begin position="46"/>
        <end position="152"/>
    </location>
</feature>
<gene>
    <name evidence="3" type="ORF">BPA01_50370</name>
</gene>
<proteinExistence type="predicted"/>
<dbReference type="SUPFAM" id="SSF55383">
    <property type="entry name" value="Copper amine oxidase, domain N"/>
    <property type="match status" value="1"/>
</dbReference>
<dbReference type="AlphaFoldDB" id="A0A4Y3PQF8"/>
<dbReference type="Gene3D" id="3.30.457.10">
    <property type="entry name" value="Copper amine oxidase-like, N-terminal domain"/>
    <property type="match status" value="1"/>
</dbReference>
<evidence type="ECO:0000313" key="3">
    <source>
        <dbReference type="EMBL" id="GEB35457.1"/>
    </source>
</evidence>
<evidence type="ECO:0000313" key="4">
    <source>
        <dbReference type="Proteomes" id="UP000316882"/>
    </source>
</evidence>
<evidence type="ECO:0000259" key="2">
    <source>
        <dbReference type="Pfam" id="PF07833"/>
    </source>
</evidence>
<dbReference type="RefSeq" id="WP_122965642.1">
    <property type="nucleotide sequence ID" value="NZ_BJMH01000041.1"/>
</dbReference>
<name>A0A4Y3PQF8_BREPA</name>
<protein>
    <recommendedName>
        <fullName evidence="2">Copper amine oxidase-like N-terminal domain-containing protein</fullName>
    </recommendedName>
</protein>
<keyword evidence="4" id="KW-1185">Reference proteome</keyword>
<dbReference type="Pfam" id="PF07833">
    <property type="entry name" value="Cu_amine_oxidN1"/>
    <property type="match status" value="1"/>
</dbReference>
<accession>A0A4Y3PQF8</accession>
<dbReference type="InterPro" id="IPR036582">
    <property type="entry name" value="Mao_N_sf"/>
</dbReference>
<organism evidence="3 4">
    <name type="scientific">Brevibacillus parabrevis</name>
    <dbReference type="NCBI Taxonomy" id="54914"/>
    <lineage>
        <taxon>Bacteria</taxon>
        <taxon>Bacillati</taxon>
        <taxon>Bacillota</taxon>
        <taxon>Bacilli</taxon>
        <taxon>Bacillales</taxon>
        <taxon>Paenibacillaceae</taxon>
        <taxon>Brevibacillus</taxon>
    </lineage>
</organism>
<dbReference type="EMBL" id="BJMH01000041">
    <property type="protein sequence ID" value="GEB35457.1"/>
    <property type="molecule type" value="Genomic_DNA"/>
</dbReference>
<reference evidence="3 4" key="1">
    <citation type="submission" date="2019-06" db="EMBL/GenBank/DDBJ databases">
        <title>Whole genome shotgun sequence of Brevibacillus parabrevis NBRC 12334.</title>
        <authorList>
            <person name="Hosoyama A."/>
            <person name="Uohara A."/>
            <person name="Ohji S."/>
            <person name="Ichikawa N."/>
        </authorList>
    </citation>
    <scope>NUCLEOTIDE SEQUENCE [LARGE SCALE GENOMIC DNA]</scope>
    <source>
        <strain evidence="3 4">NBRC 12334</strain>
    </source>
</reference>